<dbReference type="InterPro" id="IPR029063">
    <property type="entry name" value="SAM-dependent_MTases_sf"/>
</dbReference>
<keyword evidence="1 5" id="KW-0489">Methyltransferase</keyword>
<accession>A0ABS4LEN6</accession>
<evidence type="ECO:0000256" key="1">
    <source>
        <dbReference type="ARBA" id="ARBA00022603"/>
    </source>
</evidence>
<gene>
    <name evidence="5" type="ORF">J2Z77_006427</name>
</gene>
<evidence type="ECO:0000313" key="6">
    <source>
        <dbReference type="Proteomes" id="UP001519310"/>
    </source>
</evidence>
<name>A0ABS4LEN6_STRAV</name>
<dbReference type="GO" id="GO:0032259">
    <property type="term" value="P:methylation"/>
    <property type="evidence" value="ECO:0007669"/>
    <property type="project" value="UniProtKB-KW"/>
</dbReference>
<dbReference type="Proteomes" id="UP001519310">
    <property type="component" value="Unassembled WGS sequence"/>
</dbReference>
<protein>
    <submittedName>
        <fullName evidence="5">SAM-dependent methyltransferase</fullName>
    </submittedName>
</protein>
<evidence type="ECO:0000259" key="4">
    <source>
        <dbReference type="Pfam" id="PF13649"/>
    </source>
</evidence>
<feature type="domain" description="Methyltransferase" evidence="4">
    <location>
        <begin position="57"/>
        <end position="152"/>
    </location>
</feature>
<keyword evidence="2" id="KW-0808">Transferase</keyword>
<dbReference type="EMBL" id="JAGGLQ010000018">
    <property type="protein sequence ID" value="MBP2040572.1"/>
    <property type="molecule type" value="Genomic_DNA"/>
</dbReference>
<evidence type="ECO:0000256" key="2">
    <source>
        <dbReference type="ARBA" id="ARBA00022679"/>
    </source>
</evidence>
<evidence type="ECO:0000313" key="5">
    <source>
        <dbReference type="EMBL" id="MBP2040572.1"/>
    </source>
</evidence>
<reference evidence="5 6" key="1">
    <citation type="submission" date="2021-03" db="EMBL/GenBank/DDBJ databases">
        <title>Genomic Encyclopedia of Type Strains, Phase IV (KMG-IV): sequencing the most valuable type-strain genomes for metagenomic binning, comparative biology and taxonomic classification.</title>
        <authorList>
            <person name="Goeker M."/>
        </authorList>
    </citation>
    <scope>NUCLEOTIDE SEQUENCE [LARGE SCALE GENOMIC DNA]</scope>
    <source>
        <strain evidence="5 6">DSM 40526</strain>
    </source>
</reference>
<dbReference type="Gene3D" id="2.20.25.110">
    <property type="entry name" value="S-adenosyl-L-methionine-dependent methyltransferases"/>
    <property type="match status" value="1"/>
</dbReference>
<comment type="caution">
    <text evidence="5">The sequence shown here is derived from an EMBL/GenBank/DDBJ whole genome shotgun (WGS) entry which is preliminary data.</text>
</comment>
<dbReference type="Pfam" id="PF13649">
    <property type="entry name" value="Methyltransf_25"/>
    <property type="match status" value="1"/>
</dbReference>
<dbReference type="Gene3D" id="3.40.50.150">
    <property type="entry name" value="Vaccinia Virus protein VP39"/>
    <property type="match status" value="1"/>
</dbReference>
<keyword evidence="3" id="KW-0949">S-adenosyl-L-methionine</keyword>
<proteinExistence type="predicted"/>
<dbReference type="SUPFAM" id="SSF53335">
    <property type="entry name" value="S-adenosyl-L-methionine-dependent methyltransferases"/>
    <property type="match status" value="1"/>
</dbReference>
<keyword evidence="6" id="KW-1185">Reference proteome</keyword>
<dbReference type="PANTHER" id="PTHR43464">
    <property type="entry name" value="METHYLTRANSFERASE"/>
    <property type="match status" value="1"/>
</dbReference>
<evidence type="ECO:0000256" key="3">
    <source>
        <dbReference type="ARBA" id="ARBA00022691"/>
    </source>
</evidence>
<dbReference type="InterPro" id="IPR041698">
    <property type="entry name" value="Methyltransf_25"/>
</dbReference>
<dbReference type="RefSeq" id="WP_189973530.1">
    <property type="nucleotide sequence ID" value="NZ_BMVL01000018.1"/>
</dbReference>
<organism evidence="5 6">
    <name type="scientific">Streptomyces avidinii</name>
    <dbReference type="NCBI Taxonomy" id="1895"/>
    <lineage>
        <taxon>Bacteria</taxon>
        <taxon>Bacillati</taxon>
        <taxon>Actinomycetota</taxon>
        <taxon>Actinomycetes</taxon>
        <taxon>Kitasatosporales</taxon>
        <taxon>Streptomycetaceae</taxon>
        <taxon>Streptomyces</taxon>
    </lineage>
</organism>
<dbReference type="CDD" id="cd02440">
    <property type="entry name" value="AdoMet_MTases"/>
    <property type="match status" value="1"/>
</dbReference>
<dbReference type="PANTHER" id="PTHR43464:SF19">
    <property type="entry name" value="UBIQUINONE BIOSYNTHESIS O-METHYLTRANSFERASE, MITOCHONDRIAL"/>
    <property type="match status" value="1"/>
</dbReference>
<dbReference type="GO" id="GO:0008168">
    <property type="term" value="F:methyltransferase activity"/>
    <property type="evidence" value="ECO:0007669"/>
    <property type="project" value="UniProtKB-KW"/>
</dbReference>
<sequence>MSTEQAQAQAQDTSAWFEDQAFWNDFYPHLFSPERAAQAVRIVERSPLFRFPAGSRVLDLCCGPGLFTVPLARAGHTVTGVDLSAPMLSRARTHCREAGVEARFVEAEMLGFAEPGAFDAVVNMFTSFGYYDRHEDNLQVLRNTHTSLAPGGTLLIDVVGKEILARLDERVSLSERDGKLLVQRDTVLDDWTRLRSDWYSIEGSHAATGSMTLFLYSAGELRDMLGAAGFTDVRFHGDYDGAPYDHRAERLIAVATKGVDVRGN</sequence>